<protein>
    <submittedName>
        <fullName evidence="2">Cytochrome P450</fullName>
    </submittedName>
</protein>
<organism evidence="2 3">
    <name type="scientific">Nonomuraea guangzhouensis</name>
    <dbReference type="NCBI Taxonomy" id="1291555"/>
    <lineage>
        <taxon>Bacteria</taxon>
        <taxon>Bacillati</taxon>
        <taxon>Actinomycetota</taxon>
        <taxon>Actinomycetes</taxon>
        <taxon>Streptosporangiales</taxon>
        <taxon>Streptosporangiaceae</taxon>
        <taxon>Nonomuraea</taxon>
    </lineage>
</organism>
<comment type="caution">
    <text evidence="2">The sequence shown here is derived from an EMBL/GenBank/DDBJ whole genome shotgun (WGS) entry which is preliminary data.</text>
</comment>
<reference evidence="3" key="1">
    <citation type="journal article" date="2019" name="Int. J. Syst. Evol. Microbiol.">
        <title>The Global Catalogue of Microorganisms (GCM) 10K type strain sequencing project: providing services to taxonomists for standard genome sequencing and annotation.</title>
        <authorList>
            <consortium name="The Broad Institute Genomics Platform"/>
            <consortium name="The Broad Institute Genome Sequencing Center for Infectious Disease"/>
            <person name="Wu L."/>
            <person name="Ma J."/>
        </authorList>
    </citation>
    <scope>NUCLEOTIDE SEQUENCE [LARGE SCALE GENOMIC DNA]</scope>
    <source>
        <strain evidence="3">CGMCC 1.15399</strain>
    </source>
</reference>
<feature type="region of interest" description="Disordered" evidence="1">
    <location>
        <begin position="72"/>
        <end position="101"/>
    </location>
</feature>
<accession>A0ABW4GJ67</accession>
<name>A0ABW4GJ67_9ACTN</name>
<dbReference type="RefSeq" id="WP_219539773.1">
    <property type="nucleotide sequence ID" value="NZ_JAHKRM010000075.1"/>
</dbReference>
<evidence type="ECO:0000313" key="2">
    <source>
        <dbReference type="EMBL" id="MFD1542822.1"/>
    </source>
</evidence>
<feature type="compositionally biased region" description="Low complexity" evidence="1">
    <location>
        <begin position="80"/>
        <end position="91"/>
    </location>
</feature>
<dbReference type="EMBL" id="JBHUCM010000034">
    <property type="protein sequence ID" value="MFD1542822.1"/>
    <property type="molecule type" value="Genomic_DNA"/>
</dbReference>
<dbReference type="Proteomes" id="UP001597097">
    <property type="component" value="Unassembled WGS sequence"/>
</dbReference>
<evidence type="ECO:0000313" key="3">
    <source>
        <dbReference type="Proteomes" id="UP001597097"/>
    </source>
</evidence>
<sequence length="101" mass="10381">MVAFPLAATVSCQLLGIRLADRITCGGQFTAALTPADTVDAYATVSRALQALDDYIQTLVAAERSSVTASALRSAASRNESPSEPCSSGCPICDGTVRSPT</sequence>
<proteinExistence type="predicted"/>
<keyword evidence="3" id="KW-1185">Reference proteome</keyword>
<gene>
    <name evidence="2" type="ORF">ACFSJ0_37625</name>
</gene>
<evidence type="ECO:0000256" key="1">
    <source>
        <dbReference type="SAM" id="MobiDB-lite"/>
    </source>
</evidence>